<evidence type="ECO:0000313" key="8">
    <source>
        <dbReference type="Proteomes" id="UP001223978"/>
    </source>
</evidence>
<dbReference type="EMBL" id="JASCIQ010000004">
    <property type="protein sequence ID" value="MDI3403208.1"/>
    <property type="molecule type" value="Genomic_DNA"/>
</dbReference>
<keyword evidence="8" id="KW-1185">Reference proteome</keyword>
<evidence type="ECO:0000259" key="6">
    <source>
        <dbReference type="PROSITE" id="PS50949"/>
    </source>
</evidence>
<reference evidence="7 8" key="1">
    <citation type="submission" date="2023-05" db="EMBL/GenBank/DDBJ databases">
        <title>Draft genome sequence of Streptomyces sp. B-S-A6 isolated from a cave soil in Thailand.</title>
        <authorList>
            <person name="Chamroensaksri N."/>
            <person name="Muangham S."/>
        </authorList>
    </citation>
    <scope>NUCLEOTIDE SEQUENCE [LARGE SCALE GENOMIC DNA]</scope>
    <source>
        <strain evidence="7 8">B-S-A6</strain>
    </source>
</reference>
<evidence type="ECO:0000256" key="3">
    <source>
        <dbReference type="ARBA" id="ARBA00023015"/>
    </source>
</evidence>
<evidence type="ECO:0000256" key="5">
    <source>
        <dbReference type="ARBA" id="ARBA00023163"/>
    </source>
</evidence>
<evidence type="ECO:0000256" key="1">
    <source>
        <dbReference type="ARBA" id="ARBA00005384"/>
    </source>
</evidence>
<dbReference type="InterPro" id="IPR000524">
    <property type="entry name" value="Tscrpt_reg_HTH_GntR"/>
</dbReference>
<keyword evidence="4" id="KW-0238">DNA-binding</keyword>
<evidence type="ECO:0000256" key="4">
    <source>
        <dbReference type="ARBA" id="ARBA00023125"/>
    </source>
</evidence>
<dbReference type="RefSeq" id="WP_282541161.1">
    <property type="nucleotide sequence ID" value="NZ_JASCIQ010000004.1"/>
</dbReference>
<dbReference type="SMART" id="SM00345">
    <property type="entry name" value="HTH_GNTR"/>
    <property type="match status" value="1"/>
</dbReference>
<dbReference type="PROSITE" id="PS50949">
    <property type="entry name" value="HTH_GNTR"/>
    <property type="match status" value="1"/>
</dbReference>
<keyword evidence="3" id="KW-0805">Transcription regulation</keyword>
<dbReference type="SUPFAM" id="SSF53383">
    <property type="entry name" value="PLP-dependent transferases"/>
    <property type="match status" value="1"/>
</dbReference>
<comment type="similarity">
    <text evidence="1">In the C-terminal section; belongs to the class-I pyridoxal-phosphate-dependent aminotransferase family.</text>
</comment>
<dbReference type="Proteomes" id="UP001223978">
    <property type="component" value="Unassembled WGS sequence"/>
</dbReference>
<dbReference type="GO" id="GO:0008483">
    <property type="term" value="F:transaminase activity"/>
    <property type="evidence" value="ECO:0007669"/>
    <property type="project" value="UniProtKB-KW"/>
</dbReference>
<dbReference type="CDD" id="cd07377">
    <property type="entry name" value="WHTH_GntR"/>
    <property type="match status" value="1"/>
</dbReference>
<dbReference type="Pfam" id="PF00155">
    <property type="entry name" value="Aminotran_1_2"/>
    <property type="match status" value="1"/>
</dbReference>
<proteinExistence type="inferred from homology"/>
<dbReference type="Pfam" id="PF00392">
    <property type="entry name" value="GntR"/>
    <property type="match status" value="1"/>
</dbReference>
<keyword evidence="5" id="KW-0804">Transcription</keyword>
<dbReference type="PRINTS" id="PR00035">
    <property type="entry name" value="HTHGNTR"/>
</dbReference>
<dbReference type="CDD" id="cd00609">
    <property type="entry name" value="AAT_like"/>
    <property type="match status" value="1"/>
</dbReference>
<sequence>MDLHLDLDPALPRRVAVEGAVRAAIRTGRLRASDPLPSTRALAAQLGIARGTVVQAYAQLAAEGWLITRQGAPARVVRDGGGEPSPAASPGPYLAEVPARWDLRPGLPDASLFPGRAWVTAVRAATRSDADVYGYGDPRGRPELRRVLADYLSRARGVVTDPAQILVTSGFTNGLALAAEALSDLGLRHVAMEDPCLDVHRRVIAQAGLTIHPVPVDANGLDVTALAATPARAVLVAPAHQFPMGATLNPVRRGKLLEWARRVDGYVIEDDYDGEYRFDRKPVSALQALDPARVVYGGTTSKVLSPAMRLGWLALPPRLCRPVFDRLQSEQAPALDQLALAQLIRDGHFDRQVRRTRSEYGRRRDHLVAAGLPLTGIAAGLHAVLPLQDEEALITRARQQSLALLGLGPFWHGPPRAQGVIVGYSRLPQSTVYMALDQLIALAGDSRPGGTGR</sequence>
<dbReference type="Gene3D" id="3.40.640.10">
    <property type="entry name" value="Type I PLP-dependent aspartate aminotransferase-like (Major domain)"/>
    <property type="match status" value="1"/>
</dbReference>
<organism evidence="7 8">
    <name type="scientific">Streptomyces cavernicola</name>
    <dbReference type="NCBI Taxonomy" id="3043613"/>
    <lineage>
        <taxon>Bacteria</taxon>
        <taxon>Bacillati</taxon>
        <taxon>Actinomycetota</taxon>
        <taxon>Actinomycetes</taxon>
        <taxon>Kitasatosporales</taxon>
        <taxon>Streptomycetaceae</taxon>
        <taxon>Streptomyces</taxon>
    </lineage>
</organism>
<evidence type="ECO:0000313" key="7">
    <source>
        <dbReference type="EMBL" id="MDI3403208.1"/>
    </source>
</evidence>
<dbReference type="Gene3D" id="1.10.10.10">
    <property type="entry name" value="Winged helix-like DNA-binding domain superfamily/Winged helix DNA-binding domain"/>
    <property type="match status" value="1"/>
</dbReference>
<name>A0ABT6S6Z6_9ACTN</name>
<keyword evidence="7" id="KW-0032">Aminotransferase</keyword>
<feature type="domain" description="HTH gntR-type" evidence="6">
    <location>
        <begin position="11"/>
        <end position="79"/>
    </location>
</feature>
<keyword evidence="7" id="KW-0808">Transferase</keyword>
<dbReference type="InterPro" id="IPR036388">
    <property type="entry name" value="WH-like_DNA-bd_sf"/>
</dbReference>
<dbReference type="InterPro" id="IPR051446">
    <property type="entry name" value="HTH_trans_reg/aminotransferase"/>
</dbReference>
<keyword evidence="2" id="KW-0663">Pyridoxal phosphate</keyword>
<protein>
    <submittedName>
        <fullName evidence="7">PLP-dependent aminotransferase family protein</fullName>
    </submittedName>
</protein>
<dbReference type="PANTHER" id="PTHR46577:SF1">
    <property type="entry name" value="HTH-TYPE TRANSCRIPTIONAL REGULATORY PROTEIN GABR"/>
    <property type="match status" value="1"/>
</dbReference>
<dbReference type="InterPro" id="IPR004839">
    <property type="entry name" value="Aminotransferase_I/II_large"/>
</dbReference>
<accession>A0ABT6S6Z6</accession>
<dbReference type="InterPro" id="IPR015424">
    <property type="entry name" value="PyrdxlP-dep_Trfase"/>
</dbReference>
<dbReference type="PANTHER" id="PTHR46577">
    <property type="entry name" value="HTH-TYPE TRANSCRIPTIONAL REGULATORY PROTEIN GABR"/>
    <property type="match status" value="1"/>
</dbReference>
<dbReference type="InterPro" id="IPR015421">
    <property type="entry name" value="PyrdxlP-dep_Trfase_major"/>
</dbReference>
<dbReference type="SUPFAM" id="SSF46785">
    <property type="entry name" value="Winged helix' DNA-binding domain"/>
    <property type="match status" value="1"/>
</dbReference>
<comment type="caution">
    <text evidence="7">The sequence shown here is derived from an EMBL/GenBank/DDBJ whole genome shotgun (WGS) entry which is preliminary data.</text>
</comment>
<evidence type="ECO:0000256" key="2">
    <source>
        <dbReference type="ARBA" id="ARBA00022898"/>
    </source>
</evidence>
<gene>
    <name evidence="7" type="ORF">QIS96_05130</name>
</gene>
<dbReference type="InterPro" id="IPR036390">
    <property type="entry name" value="WH_DNA-bd_sf"/>
</dbReference>